<keyword evidence="4" id="KW-0808">Transferase</keyword>
<evidence type="ECO:0000256" key="2">
    <source>
        <dbReference type="ARBA" id="ARBA00004141"/>
    </source>
</evidence>
<dbReference type="PANTHER" id="PTHR42878:SF7">
    <property type="entry name" value="SENSOR HISTIDINE KINASE GLRK"/>
    <property type="match status" value="1"/>
</dbReference>
<evidence type="ECO:0000256" key="5">
    <source>
        <dbReference type="ARBA" id="ARBA00022692"/>
    </source>
</evidence>
<evidence type="ECO:0000256" key="13">
    <source>
        <dbReference type="SAM" id="Phobius"/>
    </source>
</evidence>
<feature type="domain" description="PAS" evidence="15">
    <location>
        <begin position="222"/>
        <end position="256"/>
    </location>
</feature>
<evidence type="ECO:0000256" key="9">
    <source>
        <dbReference type="ARBA" id="ARBA00022989"/>
    </source>
</evidence>
<dbReference type="PANTHER" id="PTHR42878">
    <property type="entry name" value="TWO-COMPONENT HISTIDINE KINASE"/>
    <property type="match status" value="1"/>
</dbReference>
<evidence type="ECO:0000259" key="15">
    <source>
        <dbReference type="PROSITE" id="PS50112"/>
    </source>
</evidence>
<dbReference type="GO" id="GO:0007234">
    <property type="term" value="P:osmosensory signaling via phosphorelay pathway"/>
    <property type="evidence" value="ECO:0007669"/>
    <property type="project" value="TreeGrafter"/>
</dbReference>
<keyword evidence="17" id="KW-1185">Reference proteome</keyword>
<dbReference type="GO" id="GO:0000155">
    <property type="term" value="F:phosphorelay sensor kinase activity"/>
    <property type="evidence" value="ECO:0007669"/>
    <property type="project" value="InterPro"/>
</dbReference>
<feature type="transmembrane region" description="Helical" evidence="13">
    <location>
        <begin position="99"/>
        <end position="118"/>
    </location>
</feature>
<feature type="transmembrane region" description="Helical" evidence="13">
    <location>
        <begin position="130"/>
        <end position="157"/>
    </location>
</feature>
<evidence type="ECO:0000259" key="14">
    <source>
        <dbReference type="PROSITE" id="PS50109"/>
    </source>
</evidence>
<dbReference type="EC" id="2.7.13.3" evidence="3"/>
<evidence type="ECO:0000256" key="11">
    <source>
        <dbReference type="ARBA" id="ARBA00023136"/>
    </source>
</evidence>
<dbReference type="Gene3D" id="3.30.565.10">
    <property type="entry name" value="Histidine kinase-like ATPase, C-terminal domain"/>
    <property type="match status" value="1"/>
</dbReference>
<dbReference type="InterPro" id="IPR036097">
    <property type="entry name" value="HisK_dim/P_sf"/>
</dbReference>
<evidence type="ECO:0000256" key="8">
    <source>
        <dbReference type="ARBA" id="ARBA00022840"/>
    </source>
</evidence>
<dbReference type="GO" id="GO:0016020">
    <property type="term" value="C:membrane"/>
    <property type="evidence" value="ECO:0007669"/>
    <property type="project" value="UniProtKB-SubCell"/>
</dbReference>
<evidence type="ECO:0000256" key="1">
    <source>
        <dbReference type="ARBA" id="ARBA00000085"/>
    </source>
</evidence>
<feature type="domain" description="Histidine kinase" evidence="14">
    <location>
        <begin position="348"/>
        <end position="560"/>
    </location>
</feature>
<gene>
    <name evidence="16" type="ORF">HK415_16945</name>
</gene>
<dbReference type="InterPro" id="IPR005467">
    <property type="entry name" value="His_kinase_dom"/>
</dbReference>
<protein>
    <recommendedName>
        <fullName evidence="3">histidine kinase</fullName>
        <ecNumber evidence="3">2.7.13.3</ecNumber>
    </recommendedName>
</protein>
<feature type="compositionally biased region" description="Low complexity" evidence="12">
    <location>
        <begin position="1"/>
        <end position="18"/>
    </location>
</feature>
<evidence type="ECO:0000256" key="7">
    <source>
        <dbReference type="ARBA" id="ARBA00022777"/>
    </source>
</evidence>
<keyword evidence="8" id="KW-0067">ATP-binding</keyword>
<comment type="subcellular location">
    <subcellularLocation>
        <location evidence="2">Membrane</location>
        <topology evidence="2">Multi-pass membrane protein</topology>
    </subcellularLocation>
</comment>
<reference evidence="16 17" key="2">
    <citation type="submission" date="2020-06" db="EMBL/GenBank/DDBJ databases">
        <title>Ramlibacter rhizophilus sp. nov., isolated from rhizosphere soil of national flower Mugunghwa from South Korea.</title>
        <authorList>
            <person name="Zheng-Fei Y."/>
            <person name="Huan T."/>
        </authorList>
    </citation>
    <scope>NUCLEOTIDE SEQUENCE [LARGE SCALE GENOMIC DNA]</scope>
    <source>
        <strain evidence="16 17">B156</strain>
    </source>
</reference>
<evidence type="ECO:0000256" key="10">
    <source>
        <dbReference type="ARBA" id="ARBA00023012"/>
    </source>
</evidence>
<keyword evidence="9 13" id="KW-1133">Transmembrane helix</keyword>
<feature type="region of interest" description="Disordered" evidence="12">
    <location>
        <begin position="1"/>
        <end position="24"/>
    </location>
</feature>
<dbReference type="InterPro" id="IPR036890">
    <property type="entry name" value="HATPase_C_sf"/>
</dbReference>
<dbReference type="RefSeq" id="WP_171561301.1">
    <property type="nucleotide sequence ID" value="NZ_JABFCS010000001.1"/>
</dbReference>
<dbReference type="Gene3D" id="3.30.450.20">
    <property type="entry name" value="PAS domain"/>
    <property type="match status" value="1"/>
</dbReference>
<reference evidence="16 17" key="1">
    <citation type="submission" date="2020-05" db="EMBL/GenBank/DDBJ databases">
        <authorList>
            <person name="Khan S.A."/>
            <person name="Jeon C.O."/>
            <person name="Chun B.H."/>
        </authorList>
    </citation>
    <scope>NUCLEOTIDE SEQUENCE [LARGE SCALE GENOMIC DNA]</scope>
    <source>
        <strain evidence="16 17">B156</strain>
    </source>
</reference>
<dbReference type="Pfam" id="PF00512">
    <property type="entry name" value="HisKA"/>
    <property type="match status" value="1"/>
</dbReference>
<dbReference type="CDD" id="cd00130">
    <property type="entry name" value="PAS"/>
    <property type="match status" value="1"/>
</dbReference>
<sequence>MAHSSSPHPSWSHSTWTWEPPVPPPPPSGSSPFHRLWLGFMVARVCIAVVLLLLLGTMMALDLAPVNFWQLGLCGTYLAAVLAVSLLTRPTPPGRSFDAQWVSTIGIDLLTFSTLHFLQTAGLNYSPLFALPVLTASVLGSGLLALGTAAGVTLLLLVDAWLEGLALADHTARTVQAGLTGGGYFFVAVLANQLAVRLEREEQAARRSLSAARTQAHVNEVVIDTLTDGLLVVGADWRIHAANPSARQLLGWQAREAPASLALVSRPGWKPLAALAQRTFYSGAAQSAEIAVDLAPGERLHLRVRTRLTPPQDPYSETLCVMFLQDLREAEAQLRTEKLAAMGRMSAAVAHEIRNPLAAITQANSLLAEELAEPGQQQLAALVGKNTQRLSQIVEEILNLVRVQSPSTDWLDLDQVVQGQVSDWQRHTAGSNRVELRLGSSPAWAAFDGEHLRRILVNLLDNALRYASDTPAAIVVATDVHGSQARLHVWSDGGPLDPSVQRHLFEPFFSSESRSSGLGLYICRELCDRHGARIAYSRELAVDGSAREGNNFTVSFRTRTAVVPGGAPFDTIRA</sequence>
<comment type="caution">
    <text evidence="16">The sequence shown here is derived from an EMBL/GenBank/DDBJ whole genome shotgun (WGS) entry which is preliminary data.</text>
</comment>
<evidence type="ECO:0000256" key="12">
    <source>
        <dbReference type="SAM" id="MobiDB-lite"/>
    </source>
</evidence>
<dbReference type="Proteomes" id="UP000552954">
    <property type="component" value="Unassembled WGS sequence"/>
</dbReference>
<dbReference type="InterPro" id="IPR035965">
    <property type="entry name" value="PAS-like_dom_sf"/>
</dbReference>
<organism evidence="16 17">
    <name type="scientific">Ramlibacter montanisoli</name>
    <dbReference type="NCBI Taxonomy" id="2732512"/>
    <lineage>
        <taxon>Bacteria</taxon>
        <taxon>Pseudomonadati</taxon>
        <taxon>Pseudomonadota</taxon>
        <taxon>Betaproteobacteria</taxon>
        <taxon>Burkholderiales</taxon>
        <taxon>Comamonadaceae</taxon>
        <taxon>Ramlibacter</taxon>
    </lineage>
</organism>
<dbReference type="InterPro" id="IPR050351">
    <property type="entry name" value="BphY/WalK/GraS-like"/>
</dbReference>
<dbReference type="Pfam" id="PF25323">
    <property type="entry name" value="6TM_PilS"/>
    <property type="match status" value="1"/>
</dbReference>
<evidence type="ECO:0000313" key="16">
    <source>
        <dbReference type="EMBL" id="NNU44492.1"/>
    </source>
</evidence>
<dbReference type="SUPFAM" id="SSF55785">
    <property type="entry name" value="PYP-like sensor domain (PAS domain)"/>
    <property type="match status" value="1"/>
</dbReference>
<accession>A0A849K815</accession>
<comment type="catalytic activity">
    <reaction evidence="1">
        <text>ATP + protein L-histidine = ADP + protein N-phospho-L-histidine.</text>
        <dbReference type="EC" id="2.7.13.3"/>
    </reaction>
</comment>
<keyword evidence="5 13" id="KW-0812">Transmembrane</keyword>
<evidence type="ECO:0000313" key="17">
    <source>
        <dbReference type="Proteomes" id="UP000552954"/>
    </source>
</evidence>
<name>A0A849K815_9BURK</name>
<dbReference type="AlphaFoldDB" id="A0A849K815"/>
<feature type="transmembrane region" description="Helical" evidence="13">
    <location>
        <begin position="36"/>
        <end position="56"/>
    </location>
</feature>
<evidence type="ECO:0000256" key="6">
    <source>
        <dbReference type="ARBA" id="ARBA00022741"/>
    </source>
</evidence>
<keyword evidence="10" id="KW-0902">Two-component regulatory system</keyword>
<dbReference type="InterPro" id="IPR003661">
    <property type="entry name" value="HisK_dim/P_dom"/>
</dbReference>
<keyword evidence="6" id="KW-0547">Nucleotide-binding</keyword>
<dbReference type="GO" id="GO:0000156">
    <property type="term" value="F:phosphorelay response regulator activity"/>
    <property type="evidence" value="ECO:0007669"/>
    <property type="project" value="TreeGrafter"/>
</dbReference>
<proteinExistence type="predicted"/>
<evidence type="ECO:0000256" key="4">
    <source>
        <dbReference type="ARBA" id="ARBA00022679"/>
    </source>
</evidence>
<dbReference type="Pfam" id="PF02518">
    <property type="entry name" value="HATPase_c"/>
    <property type="match status" value="1"/>
</dbReference>
<dbReference type="SUPFAM" id="SSF47384">
    <property type="entry name" value="Homodimeric domain of signal transducing histidine kinase"/>
    <property type="match status" value="1"/>
</dbReference>
<dbReference type="PROSITE" id="PS50109">
    <property type="entry name" value="HIS_KIN"/>
    <property type="match status" value="1"/>
</dbReference>
<evidence type="ECO:0000256" key="3">
    <source>
        <dbReference type="ARBA" id="ARBA00012438"/>
    </source>
</evidence>
<dbReference type="SMART" id="SM00387">
    <property type="entry name" value="HATPase_c"/>
    <property type="match status" value="1"/>
</dbReference>
<dbReference type="InterPro" id="IPR003594">
    <property type="entry name" value="HATPase_dom"/>
</dbReference>
<feature type="transmembrane region" description="Helical" evidence="13">
    <location>
        <begin position="68"/>
        <end position="87"/>
    </location>
</feature>
<dbReference type="SMART" id="SM00388">
    <property type="entry name" value="HisKA"/>
    <property type="match status" value="1"/>
</dbReference>
<keyword evidence="11 13" id="KW-0472">Membrane</keyword>
<dbReference type="InterPro" id="IPR000014">
    <property type="entry name" value="PAS"/>
</dbReference>
<keyword evidence="7 16" id="KW-0418">Kinase</keyword>
<dbReference type="SUPFAM" id="SSF55874">
    <property type="entry name" value="ATPase domain of HSP90 chaperone/DNA topoisomerase II/histidine kinase"/>
    <property type="match status" value="1"/>
</dbReference>
<dbReference type="GO" id="GO:0030295">
    <property type="term" value="F:protein kinase activator activity"/>
    <property type="evidence" value="ECO:0007669"/>
    <property type="project" value="TreeGrafter"/>
</dbReference>
<dbReference type="EMBL" id="JABFCS010000001">
    <property type="protein sequence ID" value="NNU44492.1"/>
    <property type="molecule type" value="Genomic_DNA"/>
</dbReference>
<dbReference type="GO" id="GO:0005524">
    <property type="term" value="F:ATP binding"/>
    <property type="evidence" value="ECO:0007669"/>
    <property type="project" value="UniProtKB-KW"/>
</dbReference>
<dbReference type="Gene3D" id="1.10.287.130">
    <property type="match status" value="1"/>
</dbReference>
<dbReference type="CDD" id="cd00082">
    <property type="entry name" value="HisKA"/>
    <property type="match status" value="1"/>
</dbReference>
<dbReference type="PROSITE" id="PS50112">
    <property type="entry name" value="PAS"/>
    <property type="match status" value="1"/>
</dbReference>